<gene>
    <name evidence="1" type="ORF">DHETER_LOCUS14415</name>
</gene>
<feature type="non-terminal residue" evidence="1">
    <location>
        <position position="315"/>
    </location>
</feature>
<accession>A0ACA9QGK7</accession>
<comment type="caution">
    <text evidence="1">The sequence shown here is derived from an EMBL/GenBank/DDBJ whole genome shotgun (WGS) entry which is preliminary data.</text>
</comment>
<dbReference type="EMBL" id="CAJVPU010044196">
    <property type="protein sequence ID" value="CAG8747190.1"/>
    <property type="molecule type" value="Genomic_DNA"/>
</dbReference>
<organism evidence="1 2">
    <name type="scientific">Dentiscutata heterogama</name>
    <dbReference type="NCBI Taxonomy" id="1316150"/>
    <lineage>
        <taxon>Eukaryota</taxon>
        <taxon>Fungi</taxon>
        <taxon>Fungi incertae sedis</taxon>
        <taxon>Mucoromycota</taxon>
        <taxon>Glomeromycotina</taxon>
        <taxon>Glomeromycetes</taxon>
        <taxon>Diversisporales</taxon>
        <taxon>Gigasporaceae</taxon>
        <taxon>Dentiscutata</taxon>
    </lineage>
</organism>
<protein>
    <submittedName>
        <fullName evidence="1">13301_t:CDS:1</fullName>
    </submittedName>
</protein>
<evidence type="ECO:0000313" key="2">
    <source>
        <dbReference type="Proteomes" id="UP000789702"/>
    </source>
</evidence>
<evidence type="ECO:0000313" key="1">
    <source>
        <dbReference type="EMBL" id="CAG8747190.1"/>
    </source>
</evidence>
<name>A0ACA9QGK7_9GLOM</name>
<reference evidence="1" key="1">
    <citation type="submission" date="2021-06" db="EMBL/GenBank/DDBJ databases">
        <authorList>
            <person name="Kallberg Y."/>
            <person name="Tangrot J."/>
            <person name="Rosling A."/>
        </authorList>
    </citation>
    <scope>NUCLEOTIDE SEQUENCE</scope>
    <source>
        <strain evidence="1">IL203A</strain>
    </source>
</reference>
<dbReference type="Proteomes" id="UP000789702">
    <property type="component" value="Unassembled WGS sequence"/>
</dbReference>
<proteinExistence type="predicted"/>
<keyword evidence="2" id="KW-1185">Reference proteome</keyword>
<feature type="non-terminal residue" evidence="1">
    <location>
        <position position="1"/>
    </location>
</feature>
<sequence length="315" mass="36254">RALETQMETIVGDVLLSAALLAYGGYFDQQYREILIKKWTNHLFNSNIQVRQEFSVAEYLSSADDRLSWQANSLLADDLFIENAIMLKWFNRYPLIIDSSGQATSFLMNEFNKDKKFIATSFLNNSFVKVLEYALRFGCPLLVQDAEHFNPILNSILNREVHRNGDRVLIKLGGQYTDFSPSFTLFLLTRNPYFNFSPDVCSKVTFVNFSATRSSLQSQCLNEVLKVEHPDVNLIRTDLINTQSKLKLELRFLEKSILQVLNESEGKILDDAKVQDTLRKLKQKATKITLRVEQIDDYMKELIRQYTPLACACSS</sequence>